<dbReference type="EMBL" id="CADCWE010000034">
    <property type="protein sequence ID" value="CAA9527064.1"/>
    <property type="molecule type" value="Genomic_DNA"/>
</dbReference>
<sequence length="78" mass="9308">MILDHRQMIGPPWGLGLRPFHVLRWLGASVALLPAAVRRGHHRVVLRLPEFVDRHRRRGNRRRRLERRDRGDHETVRA</sequence>
<name>A0A6J4TLK1_9BACT</name>
<feature type="region of interest" description="Disordered" evidence="1">
    <location>
        <begin position="59"/>
        <end position="78"/>
    </location>
</feature>
<feature type="compositionally biased region" description="Basic and acidic residues" evidence="1">
    <location>
        <begin position="66"/>
        <end position="78"/>
    </location>
</feature>
<dbReference type="AlphaFoldDB" id="A0A6J4TLK1"/>
<gene>
    <name evidence="2" type="ORF">AVDCRST_MAG73-494</name>
</gene>
<proteinExistence type="predicted"/>
<protein>
    <submittedName>
        <fullName evidence="2">Uncharacterized protein</fullName>
    </submittedName>
</protein>
<evidence type="ECO:0000256" key="1">
    <source>
        <dbReference type="SAM" id="MobiDB-lite"/>
    </source>
</evidence>
<reference evidence="2" key="1">
    <citation type="submission" date="2020-02" db="EMBL/GenBank/DDBJ databases">
        <authorList>
            <person name="Meier V. D."/>
        </authorList>
    </citation>
    <scope>NUCLEOTIDE SEQUENCE</scope>
    <source>
        <strain evidence="2">AVDCRST_MAG73</strain>
    </source>
</reference>
<accession>A0A6J4TLK1</accession>
<evidence type="ECO:0000313" key="2">
    <source>
        <dbReference type="EMBL" id="CAA9527064.1"/>
    </source>
</evidence>
<organism evidence="2">
    <name type="scientific">uncultured Thermomicrobiales bacterium</name>
    <dbReference type="NCBI Taxonomy" id="1645740"/>
    <lineage>
        <taxon>Bacteria</taxon>
        <taxon>Pseudomonadati</taxon>
        <taxon>Thermomicrobiota</taxon>
        <taxon>Thermomicrobia</taxon>
        <taxon>Thermomicrobiales</taxon>
        <taxon>environmental samples</taxon>
    </lineage>
</organism>